<feature type="transmembrane region" description="Helical" evidence="1">
    <location>
        <begin position="50"/>
        <end position="70"/>
    </location>
</feature>
<name>A0ABD5VJU8_9EURY</name>
<evidence type="ECO:0000313" key="2">
    <source>
        <dbReference type="EMBL" id="MFC6953739.1"/>
    </source>
</evidence>
<dbReference type="EMBL" id="JBHSXN010000002">
    <property type="protein sequence ID" value="MFC6953739.1"/>
    <property type="molecule type" value="Genomic_DNA"/>
</dbReference>
<reference evidence="2 3" key="1">
    <citation type="journal article" date="2019" name="Int. J. Syst. Evol. Microbiol.">
        <title>The Global Catalogue of Microorganisms (GCM) 10K type strain sequencing project: providing services to taxonomists for standard genome sequencing and annotation.</title>
        <authorList>
            <consortium name="The Broad Institute Genomics Platform"/>
            <consortium name="The Broad Institute Genome Sequencing Center for Infectious Disease"/>
            <person name="Wu L."/>
            <person name="Ma J."/>
        </authorList>
    </citation>
    <scope>NUCLEOTIDE SEQUENCE [LARGE SCALE GENOMIC DNA]</scope>
    <source>
        <strain evidence="2 3">GX26</strain>
    </source>
</reference>
<keyword evidence="1" id="KW-1133">Transmembrane helix</keyword>
<dbReference type="AlphaFoldDB" id="A0ABD5VJU8"/>
<protein>
    <submittedName>
        <fullName evidence="2">Uncharacterized protein</fullName>
    </submittedName>
</protein>
<organism evidence="2 3">
    <name type="scientific">Halorubellus litoreus</name>
    <dbReference type="NCBI Taxonomy" id="755308"/>
    <lineage>
        <taxon>Archaea</taxon>
        <taxon>Methanobacteriati</taxon>
        <taxon>Methanobacteriota</taxon>
        <taxon>Stenosarchaea group</taxon>
        <taxon>Halobacteria</taxon>
        <taxon>Halobacteriales</taxon>
        <taxon>Halorubellaceae</taxon>
        <taxon>Halorubellus</taxon>
    </lineage>
</organism>
<comment type="caution">
    <text evidence="2">The sequence shown here is derived from an EMBL/GenBank/DDBJ whole genome shotgun (WGS) entry which is preliminary data.</text>
</comment>
<keyword evidence="3" id="KW-1185">Reference proteome</keyword>
<evidence type="ECO:0000256" key="1">
    <source>
        <dbReference type="SAM" id="Phobius"/>
    </source>
</evidence>
<evidence type="ECO:0000313" key="3">
    <source>
        <dbReference type="Proteomes" id="UP001596395"/>
    </source>
</evidence>
<accession>A0ABD5VJU8</accession>
<sequence length="78" mass="8359">MSYQDTIEAFYRGGRLITGSVILLVVGFVVLLFTIGGVANIVMFQDIKTGTMNLMVAVVLVLVVVGLVRLGKRGTDAQ</sequence>
<feature type="transmembrane region" description="Helical" evidence="1">
    <location>
        <begin position="21"/>
        <end position="44"/>
    </location>
</feature>
<dbReference type="RefSeq" id="WP_336350692.1">
    <property type="nucleotide sequence ID" value="NZ_JAZAQL010000002.1"/>
</dbReference>
<proteinExistence type="predicted"/>
<keyword evidence="1" id="KW-0472">Membrane</keyword>
<keyword evidence="1" id="KW-0812">Transmembrane</keyword>
<gene>
    <name evidence="2" type="ORF">ACFQGB_12780</name>
</gene>
<dbReference type="Proteomes" id="UP001596395">
    <property type="component" value="Unassembled WGS sequence"/>
</dbReference>